<reference evidence="3" key="1">
    <citation type="journal article" date="2001" name="Nature">
        <title>Initial sequencing and analysis of the human genome.</title>
        <authorList>
            <consortium name="International Human Genome Sequencing Consortium"/>
            <person name="Lander E.S."/>
            <person name="Linton L.M."/>
            <person name="Birren B."/>
            <person name="Nusbaum C."/>
            <person name="Zody M.C."/>
            <person name="Baldwin J."/>
            <person name="Devon K."/>
            <person name="Dewar K."/>
            <person name="Doyle M."/>
            <person name="FitzHugh W."/>
            <person name="Funke R."/>
            <person name="Gage D."/>
            <person name="Harris K."/>
            <person name="Heaford A."/>
            <person name="Howland J."/>
            <person name="Kann L."/>
            <person name="Lehoczky J."/>
            <person name="LeVine R."/>
            <person name="McEwan P."/>
            <person name="McKernan K."/>
            <person name="Meldrim J."/>
            <person name="Mesirov J.P."/>
            <person name="Miranda C."/>
            <person name="Morris W."/>
            <person name="Naylor J."/>
            <person name="Raymond C."/>
            <person name="Rosetti M."/>
            <person name="Santos R."/>
            <person name="Sheridan A."/>
            <person name="Sougnez C."/>
            <person name="Stange-Thomann N."/>
            <person name="Stojanovic N."/>
            <person name="Subramanian A."/>
            <person name="Wyman D."/>
            <person name="Rogers J."/>
            <person name="Sulston J."/>
            <person name="Ainscough R."/>
            <person name="Beck S."/>
            <person name="Bentley D."/>
            <person name="Burton J."/>
            <person name="Clee C."/>
            <person name="Carter N."/>
            <person name="Coulson A."/>
            <person name="Deadman R."/>
            <person name="Deloukas P."/>
            <person name="Dunham A."/>
            <person name="Dunham I."/>
            <person name="Durbin R."/>
            <person name="French L."/>
            <person name="Grafham D."/>
            <person name="Gregory S."/>
            <person name="Hubbard T."/>
            <person name="Humphray S."/>
            <person name="Hunt A."/>
            <person name="Jones M."/>
            <person name="Lloyd C."/>
            <person name="McMurray A."/>
            <person name="Matthews L."/>
            <person name="Mercer S."/>
            <person name="Milne S."/>
            <person name="Mullikin J.C."/>
            <person name="Mungall A."/>
            <person name="Plumb R."/>
            <person name="Ross M."/>
            <person name="Shownkeen R."/>
            <person name="Sims S."/>
            <person name="Waterston R.H."/>
            <person name="Wilson R.K."/>
            <person name="Hillier L.W."/>
            <person name="McPherson J.D."/>
            <person name="Marra M.A."/>
            <person name="Mardis E.R."/>
            <person name="Fulton L.A."/>
            <person name="Chinwalla A.T."/>
            <person name="Pepin K.H."/>
            <person name="Gish W.R."/>
            <person name="Chissoe S.L."/>
            <person name="Wendl M.C."/>
            <person name="Delehaunty K.D."/>
            <person name="Miner T.L."/>
            <person name="Delehaunty A."/>
            <person name="Kramer J.B."/>
            <person name="Cook L.L."/>
            <person name="Fulton R.S."/>
            <person name="Johnson D.L."/>
            <person name="Minx P.J."/>
            <person name="Clifton S.W."/>
            <person name="Hawkins T."/>
            <person name="Branscomb E."/>
            <person name="Predki P."/>
            <person name="Richardson P."/>
            <person name="Wenning S."/>
            <person name="Slezak T."/>
            <person name="Doggett N."/>
            <person name="Cheng J.F."/>
            <person name="Olsen A."/>
            <person name="Lucas S."/>
            <person name="Elkin C."/>
            <person name="Uberbacher E."/>
            <person name="Frazier M."/>
            <person name="Gibbs R.A."/>
            <person name="Muzny D.M."/>
            <person name="Scherer S.E."/>
            <person name="Bouck J.B."/>
            <person name="Sodergren E.J."/>
            <person name="Worley K.C."/>
            <person name="Rives C.M."/>
            <person name="Gorrell J.H."/>
            <person name="Metzker M.L."/>
            <person name="Naylor S.L."/>
            <person name="Kucherlapati R.S."/>
            <person name="Nelson D.L."/>
            <person name="Weinstock G.M."/>
            <person name="Sakaki Y."/>
            <person name="Fujiyama A."/>
            <person name="Hattori M."/>
            <person name="Yada T."/>
            <person name="Toyoda A."/>
            <person name="Itoh T."/>
            <person name="Kawagoe C."/>
            <person name="Watanabe H."/>
            <person name="Totoki Y."/>
            <person name="Taylor T."/>
            <person name="Weissenbach J."/>
            <person name="Heilig R."/>
            <person name="Saurin W."/>
            <person name="Artiguenave F."/>
            <person name="Brottier P."/>
            <person name="Bruls T."/>
            <person name="Pelletier E."/>
            <person name="Robert C."/>
            <person name="Wincker P."/>
            <person name="Smith D.R."/>
            <person name="Doucette-Stamm L."/>
            <person name="Rubenfield M."/>
            <person name="Weinstock K."/>
            <person name="Lee H.M."/>
            <person name="Dubois J."/>
            <person name="Rosenthal A."/>
            <person name="Platzer M."/>
            <person name="Nyakatura G."/>
            <person name="Taudien S."/>
            <person name="Rump A."/>
            <person name="Yang H."/>
            <person name="Yu J."/>
            <person name="Wang J."/>
            <person name="Huang G."/>
            <person name="Gu J."/>
            <person name="Hood L."/>
            <person name="Rowen L."/>
            <person name="Madan A."/>
            <person name="Qin S."/>
            <person name="Davis R.W."/>
            <person name="Federspiel N.A."/>
            <person name="Abola A.P."/>
            <person name="Proctor M.J."/>
            <person name="Myers R.M."/>
            <person name="Schmutz J."/>
            <person name="Dickson M."/>
            <person name="Grimwood J."/>
            <person name="Cox D.R."/>
            <person name="Olson M.V."/>
            <person name="Kaul R."/>
            <person name="Raymond C."/>
            <person name="Shimizu N."/>
            <person name="Kawasaki K."/>
            <person name="Minoshima S."/>
            <person name="Evans G.A."/>
            <person name="Athanasiou M."/>
            <person name="Schultz R."/>
            <person name="Roe B.A."/>
            <person name="Chen F."/>
            <person name="Pan H."/>
            <person name="Ramser J."/>
            <person name="Lehrach H."/>
            <person name="Reinhardt R."/>
            <person name="McCombie W.R."/>
            <person name="de la Bastide M."/>
            <person name="Dedhia N."/>
            <person name="Blocker H."/>
            <person name="Hornischer K."/>
            <person name="Nordsiek G."/>
            <person name="Agarwala R."/>
            <person name="Aravind L."/>
            <person name="Bailey J.A."/>
            <person name="Bateman A."/>
            <person name="Batzoglou S."/>
            <person name="Birney E."/>
            <person name="Bork P."/>
            <person name="Brown D.G."/>
            <person name="Burge C.B."/>
            <person name="Cerutti L."/>
            <person name="Chen H.C."/>
            <person name="Church D."/>
            <person name="Clamp M."/>
            <person name="Copley R.R."/>
            <person name="Doerks T."/>
            <person name="Eddy S.R."/>
            <person name="Eichler E.E."/>
            <person name="Furey T.S."/>
            <person name="Galagan J."/>
            <person name="Gilbert J.G."/>
            <person name="Harmon C."/>
            <person name="Hayashizaki Y."/>
            <person name="Haussler D."/>
            <person name="Hermjakob H."/>
            <person name="Hokamp K."/>
            <person name="Jang W."/>
            <person name="Johnson L.S."/>
            <person name="Jones T.A."/>
            <person name="Kasif S."/>
            <person name="Kaspryzk A."/>
            <person name="Kennedy S."/>
            <person name="Kent W.J."/>
            <person name="Kitts P."/>
            <person name="Koonin E.V."/>
            <person name="Korf I."/>
            <person name="Kulp D."/>
            <person name="Lancet D."/>
            <person name="Lowe T.M."/>
            <person name="McLysaght A."/>
            <person name="Mikkelsen T."/>
            <person name="Moran J.V."/>
            <person name="Mulder N."/>
            <person name="Pollara V.J."/>
            <person name="Ponting C.P."/>
            <person name="Schuler G."/>
            <person name="Schultz J."/>
            <person name="Slater G."/>
            <person name="Smit A.F."/>
            <person name="Stupka E."/>
            <person name="Szustakowski J."/>
            <person name="Thierry-Mieg D."/>
            <person name="Thierry-Mieg J."/>
            <person name="Wagner L."/>
            <person name="Wallis J."/>
            <person name="Wheeler R."/>
            <person name="Williams A."/>
            <person name="Wolf Y.I."/>
            <person name="Wolfe K.H."/>
            <person name="Yang S.P."/>
            <person name="Yeh R.F."/>
            <person name="Collins F."/>
            <person name="Guyer M.S."/>
            <person name="Peterson J."/>
            <person name="Felsenfeld A."/>
            <person name="Wetterstrand K.A."/>
            <person name="Patrinos A."/>
            <person name="Morgan M.J."/>
            <person name="de Jong P."/>
            <person name="Catanese J.J."/>
            <person name="Osoegawa K."/>
            <person name="Shizuya H."/>
            <person name="Choi S."/>
            <person name="Chen Y.J."/>
        </authorList>
    </citation>
    <scope>NUCLEOTIDE SEQUENCE [LARGE SCALE GENOMIC DNA]</scope>
</reference>
<dbReference type="SMR" id="A0A7P0T8F7"/>
<dbReference type="Bgee" id="ENSG00000147852">
    <property type="expression patterns" value="Expressed in heart right ventricle and 189 other cell types or tissues"/>
</dbReference>
<accession>A0A7P0T8F7</accession>
<reference evidence="3 4" key="2">
    <citation type="journal article" date="2004" name="Nature">
        <title>DNA sequence and analysis of human chromosome 9.</title>
        <authorList>
            <person name="Humphray S.J."/>
            <person name="Oliver K."/>
            <person name="Hunt A.R."/>
            <person name="Plumb R.W."/>
            <person name="Loveland J.E."/>
            <person name="Howe K.L."/>
            <person name="Andrews T.D."/>
            <person name="Searle S."/>
            <person name="Hunt S.E."/>
            <person name="Scott C.E."/>
            <person name="Jones M.C."/>
            <person name="Ainscough R."/>
            <person name="Almeida J.P."/>
            <person name="Ambrose K.D."/>
            <person name="Ashwell R.I."/>
            <person name="Babbage A.K."/>
            <person name="Babbage S."/>
            <person name="Bagguley C.L."/>
            <person name="Bailey J."/>
            <person name="Banerjee R."/>
            <person name="Barker D.J."/>
            <person name="Barlow K.F."/>
            <person name="Bates K."/>
            <person name="Beasley H."/>
            <person name="Beasley O."/>
            <person name="Bird C.P."/>
            <person name="Bray-Allen S."/>
            <person name="Brown A.J."/>
            <person name="Brown J.Y."/>
            <person name="Burford D."/>
            <person name="Burrill W."/>
            <person name="Burton J."/>
            <person name="Carder C."/>
            <person name="Carter N.P."/>
            <person name="Chapman J.C."/>
            <person name="Chen Y."/>
            <person name="Clarke G."/>
            <person name="Clark S.Y."/>
            <person name="Clee C.M."/>
            <person name="Clegg S."/>
            <person name="Collier R.E."/>
            <person name="Corby N."/>
            <person name="Crosier M."/>
            <person name="Cummings A.T."/>
            <person name="Davies J."/>
            <person name="Dhami P."/>
            <person name="Dunn M."/>
            <person name="Dutta I."/>
            <person name="Dyer L.W."/>
            <person name="Earthrowl M.E."/>
            <person name="Faulkner L."/>
            <person name="Fleming C.J."/>
            <person name="Frankish A."/>
            <person name="Frankland J.A."/>
            <person name="French L."/>
            <person name="Fricker D.G."/>
            <person name="Garner P."/>
            <person name="Garnett J."/>
            <person name="Ghori J."/>
            <person name="Gilbert J.G."/>
            <person name="Glison C."/>
            <person name="Grafham D.V."/>
            <person name="Gribble S."/>
            <person name="Griffiths C."/>
            <person name="Griffiths-Jones S."/>
            <person name="Grocock R."/>
            <person name="Guy J."/>
            <person name="Hall R.E."/>
            <person name="Hammond S."/>
            <person name="Harley J.L."/>
            <person name="Harrison E.S."/>
            <person name="Hart E.A."/>
            <person name="Heath P.D."/>
            <person name="Henderson C.D."/>
            <person name="Hopkins B.L."/>
            <person name="Howard P.J."/>
            <person name="Howden P.J."/>
            <person name="Huckle E."/>
            <person name="Johnson C."/>
            <person name="Johnson D."/>
            <person name="Joy A.A."/>
            <person name="Kay M."/>
            <person name="Keenan S."/>
            <person name="Kershaw J.K."/>
            <person name="Kimberley A.M."/>
            <person name="King A."/>
            <person name="Knights A."/>
            <person name="Laird G.K."/>
            <person name="Langford C."/>
            <person name="Lawlor S."/>
            <person name="Leongamornlert D.A."/>
            <person name="Leversha M."/>
            <person name="Lloyd C."/>
            <person name="Lloyd D.M."/>
            <person name="Lovell J."/>
            <person name="Martin S."/>
            <person name="Mashreghi-Mohammadi M."/>
            <person name="Matthews L."/>
            <person name="McLaren S."/>
            <person name="McLay K.E."/>
            <person name="McMurray A."/>
            <person name="Milne S."/>
            <person name="Nickerson T."/>
            <person name="Nisbett J."/>
            <person name="Nordsiek G."/>
            <person name="Pearce A.V."/>
            <person name="Peck A.I."/>
            <person name="Porter K.M."/>
            <person name="Pandian R."/>
            <person name="Pelan S."/>
            <person name="Phillimore B."/>
            <person name="Povey S."/>
            <person name="Ramsey Y."/>
            <person name="Rand V."/>
            <person name="Scharfe M."/>
            <person name="Sehra H.K."/>
            <person name="Shownkeen R."/>
            <person name="Sims S.K."/>
            <person name="Skuce C.D."/>
            <person name="Smith M."/>
            <person name="Steward C.A."/>
            <person name="Swarbreck D."/>
            <person name="Sycamore N."/>
            <person name="Tester J."/>
            <person name="Thorpe A."/>
            <person name="Tracey A."/>
            <person name="Tromans A."/>
            <person name="Thomas D.W."/>
            <person name="Wall M."/>
            <person name="Wallis J.M."/>
            <person name="West A.P."/>
            <person name="Whitehead S.L."/>
            <person name="Willey D.L."/>
            <person name="Williams S.A."/>
            <person name="Wilming L."/>
            <person name="Wray P.W."/>
            <person name="Young L."/>
            <person name="Ashurst J.L."/>
            <person name="Coulson A."/>
            <person name="Blocker H."/>
            <person name="Durbin R."/>
            <person name="Sulston J.E."/>
            <person name="Hubbard T."/>
            <person name="Jackson M.J."/>
            <person name="Bentley D.R."/>
            <person name="Beck S."/>
            <person name="Rogers J."/>
            <person name="Dunham I."/>
        </authorList>
    </citation>
    <scope>NUCLEOTIDE SEQUENCE [LARGE SCALE GENOMIC DNA]</scope>
</reference>
<name>A0A7P0T8F7_HUMAN</name>
<sequence length="100" mass="10274">MGTSALWALWLLLALCWAPRESGATGTGAVLGRRQRAKTCAAASGAPSNPGECGSGRGEKGEKPNVNPPNSSAQMVAVLRCCGNVMGMKTVLTAVMKRTV</sequence>
<dbReference type="AlphaFoldDB" id="A0A7P0T8F7"/>
<feature type="chain" id="PRO_5044661192" evidence="2">
    <location>
        <begin position="25"/>
        <end position="100"/>
    </location>
</feature>
<reference evidence="3" key="4">
    <citation type="submission" date="2025-05" db="UniProtKB">
        <authorList>
            <consortium name="Ensembl"/>
        </authorList>
    </citation>
    <scope>IDENTIFICATION</scope>
</reference>
<feature type="signal peptide" evidence="2">
    <location>
        <begin position="1"/>
        <end position="24"/>
    </location>
</feature>
<dbReference type="Proteomes" id="UP000005640">
    <property type="component" value="Chromosome 9"/>
</dbReference>
<organism evidence="3 4">
    <name type="scientific">Homo sapiens</name>
    <name type="common">Human</name>
    <dbReference type="NCBI Taxonomy" id="9606"/>
    <lineage>
        <taxon>Eukaryota</taxon>
        <taxon>Metazoa</taxon>
        <taxon>Chordata</taxon>
        <taxon>Craniata</taxon>
        <taxon>Vertebrata</taxon>
        <taxon>Euteleostomi</taxon>
        <taxon>Mammalia</taxon>
        <taxon>Eutheria</taxon>
        <taxon>Euarchontoglires</taxon>
        <taxon>Primates</taxon>
        <taxon>Haplorrhini</taxon>
        <taxon>Catarrhini</taxon>
        <taxon>Hominidae</taxon>
        <taxon>Homo</taxon>
    </lineage>
</organism>
<dbReference type="Ensembl" id="ENST00000680891.1">
    <property type="protein sequence ID" value="ENSP00000505167.1"/>
    <property type="gene ID" value="ENSG00000147852.17"/>
</dbReference>
<gene>
    <name evidence="3" type="primary">VLDLR</name>
</gene>
<keyword evidence="4" id="KW-1185">Reference proteome</keyword>
<evidence type="ECO:0000256" key="1">
    <source>
        <dbReference type="SAM" id="MobiDB-lite"/>
    </source>
</evidence>
<proteinExistence type="predicted"/>
<dbReference type="HGNC" id="HGNC:12698">
    <property type="gene designation" value="VLDLR"/>
</dbReference>
<dbReference type="EMBL" id="AL450467">
    <property type="status" value="NOT_ANNOTATED_CDS"/>
    <property type="molecule type" value="Genomic_DNA"/>
</dbReference>
<feature type="region of interest" description="Disordered" evidence="1">
    <location>
        <begin position="40"/>
        <end position="71"/>
    </location>
</feature>
<evidence type="ECO:0000313" key="4">
    <source>
        <dbReference type="Proteomes" id="UP000005640"/>
    </source>
</evidence>
<dbReference type="GeneTree" id="ENSGT00940000155460"/>
<evidence type="ECO:0000256" key="2">
    <source>
        <dbReference type="SAM" id="SignalP"/>
    </source>
</evidence>
<protein>
    <submittedName>
        <fullName evidence="3">Very low density lipoprotein receptor</fullName>
    </submittedName>
</protein>
<dbReference type="OrthoDB" id="5958943at2759"/>
<dbReference type="OpenTargets" id="ENSG00000147852"/>
<dbReference type="Ensembl" id="ENST00000681644.1">
    <property type="protein sequence ID" value="ENSP00000505180.1"/>
    <property type="gene ID" value="ENSG00000147852.17"/>
</dbReference>
<keyword evidence="2" id="KW-0732">Signal</keyword>
<evidence type="ECO:0000313" key="3">
    <source>
        <dbReference type="Ensembl" id="ENSP00000505167.1"/>
    </source>
</evidence>
<reference evidence="3" key="3">
    <citation type="journal article" date="2004" name="Nature">
        <title>Finishing the euchromatic sequence of the human genome.</title>
        <authorList>
            <consortium name="International Human Genome Sequencing Consortium"/>
        </authorList>
    </citation>
    <scope>NUCLEOTIDE SEQUENCE [LARGE SCALE GENOMIC DNA]</scope>
</reference>